<dbReference type="InterPro" id="IPR000073">
    <property type="entry name" value="AB_hydrolase_1"/>
</dbReference>
<feature type="domain" description="AB hydrolase-1" evidence="1">
    <location>
        <begin position="11"/>
        <end position="244"/>
    </location>
</feature>
<evidence type="ECO:0000313" key="2">
    <source>
        <dbReference type="EMBL" id="GEO00148.1"/>
    </source>
</evidence>
<sequence length="252" mass="27050">MPGAVKTVYFHGNPGAPAELVLLGGEAVQSWLAPDRAALPLDPEARILRLTSLVTAFGDGEPVRLVGFSAGAHVALQVAARLPRADLTLHLVSPAGPLETGDYLAAMAGGPIFRAAMTQPRLFATLVKVQSLGARWMPGLLTHLLFATAQGEDRALKADKHFAQPYREVLRSCLIAGRASYKAEIEAYVLPWAELLAQVTHPVTIWQGSCDNWTPPEMAKSLAQRLPNAQALHLLEGQSHFSALQTALRTMA</sequence>
<organism evidence="2 3">
    <name type="scientific">Novosphingobium sediminis</name>
    <dbReference type="NCBI Taxonomy" id="707214"/>
    <lineage>
        <taxon>Bacteria</taxon>
        <taxon>Pseudomonadati</taxon>
        <taxon>Pseudomonadota</taxon>
        <taxon>Alphaproteobacteria</taxon>
        <taxon>Sphingomonadales</taxon>
        <taxon>Sphingomonadaceae</taxon>
        <taxon>Novosphingobium</taxon>
    </lineage>
</organism>
<protein>
    <recommendedName>
        <fullName evidence="1">AB hydrolase-1 domain-containing protein</fullName>
    </recommendedName>
</protein>
<evidence type="ECO:0000313" key="3">
    <source>
        <dbReference type="Proteomes" id="UP000321464"/>
    </source>
</evidence>
<comment type="caution">
    <text evidence="2">The sequence shown here is derived from an EMBL/GenBank/DDBJ whole genome shotgun (WGS) entry which is preliminary data.</text>
</comment>
<accession>A0A512AKC2</accession>
<dbReference type="EMBL" id="BJYR01000013">
    <property type="protein sequence ID" value="GEO00148.1"/>
    <property type="molecule type" value="Genomic_DNA"/>
</dbReference>
<dbReference type="Pfam" id="PF12697">
    <property type="entry name" value="Abhydrolase_6"/>
    <property type="match status" value="1"/>
</dbReference>
<dbReference type="Proteomes" id="UP000321464">
    <property type="component" value="Unassembled WGS sequence"/>
</dbReference>
<dbReference type="Gene3D" id="3.40.50.1820">
    <property type="entry name" value="alpha/beta hydrolase"/>
    <property type="match status" value="1"/>
</dbReference>
<dbReference type="PANTHER" id="PTHR43689">
    <property type="entry name" value="HYDROLASE"/>
    <property type="match status" value="1"/>
</dbReference>
<gene>
    <name evidence="2" type="ORF">NSE01_19800</name>
</gene>
<dbReference type="SUPFAM" id="SSF53474">
    <property type="entry name" value="alpha/beta-Hydrolases"/>
    <property type="match status" value="1"/>
</dbReference>
<proteinExistence type="predicted"/>
<dbReference type="AlphaFoldDB" id="A0A512AKC2"/>
<evidence type="ECO:0000259" key="1">
    <source>
        <dbReference type="Pfam" id="PF12697"/>
    </source>
</evidence>
<reference evidence="2 3" key="1">
    <citation type="submission" date="2019-07" db="EMBL/GenBank/DDBJ databases">
        <title>Whole genome shotgun sequence of Novosphingobium sediminis NBRC 106119.</title>
        <authorList>
            <person name="Hosoyama A."/>
            <person name="Uohara A."/>
            <person name="Ohji S."/>
            <person name="Ichikawa N."/>
        </authorList>
    </citation>
    <scope>NUCLEOTIDE SEQUENCE [LARGE SCALE GENOMIC DNA]</scope>
    <source>
        <strain evidence="2 3">NBRC 106119</strain>
    </source>
</reference>
<name>A0A512AKC2_9SPHN</name>
<dbReference type="PANTHER" id="PTHR43689:SF8">
    <property type="entry name" value="ALPHA_BETA-HYDROLASES SUPERFAMILY PROTEIN"/>
    <property type="match status" value="1"/>
</dbReference>
<dbReference type="InterPro" id="IPR029058">
    <property type="entry name" value="AB_hydrolase_fold"/>
</dbReference>
<keyword evidence="3" id="KW-1185">Reference proteome</keyword>